<proteinExistence type="predicted"/>
<evidence type="ECO:0000313" key="1">
    <source>
        <dbReference type="EMBL" id="CAK8695582.1"/>
    </source>
</evidence>
<protein>
    <submittedName>
        <fullName evidence="1">Uncharacterized protein</fullName>
    </submittedName>
</protein>
<reference evidence="1 2" key="1">
    <citation type="submission" date="2024-02" db="EMBL/GenBank/DDBJ databases">
        <authorList>
            <person name="Daric V."/>
            <person name="Darras S."/>
        </authorList>
    </citation>
    <scope>NUCLEOTIDE SEQUENCE [LARGE SCALE GENOMIC DNA]</scope>
</reference>
<comment type="caution">
    <text evidence="1">The sequence shown here is derived from an EMBL/GenBank/DDBJ whole genome shotgun (WGS) entry which is preliminary data.</text>
</comment>
<gene>
    <name evidence="1" type="ORF">CVLEPA_LOCUS28841</name>
</gene>
<keyword evidence="2" id="KW-1185">Reference proteome</keyword>
<dbReference type="EMBL" id="CAWYQH010000152">
    <property type="protein sequence ID" value="CAK8695582.1"/>
    <property type="molecule type" value="Genomic_DNA"/>
</dbReference>
<evidence type="ECO:0000313" key="2">
    <source>
        <dbReference type="Proteomes" id="UP001642483"/>
    </source>
</evidence>
<organism evidence="1 2">
    <name type="scientific">Clavelina lepadiformis</name>
    <name type="common">Light-bulb sea squirt</name>
    <name type="synonym">Ascidia lepadiformis</name>
    <dbReference type="NCBI Taxonomy" id="159417"/>
    <lineage>
        <taxon>Eukaryota</taxon>
        <taxon>Metazoa</taxon>
        <taxon>Chordata</taxon>
        <taxon>Tunicata</taxon>
        <taxon>Ascidiacea</taxon>
        <taxon>Aplousobranchia</taxon>
        <taxon>Clavelinidae</taxon>
        <taxon>Clavelina</taxon>
    </lineage>
</organism>
<accession>A0ABP0GV87</accession>
<dbReference type="Proteomes" id="UP001642483">
    <property type="component" value="Unassembled WGS sequence"/>
</dbReference>
<sequence>MATLSSSSAVSSNPSLPNFDLFAKLRFESEKSSFLRRSQLFKLPEKAPAYDVWKLQPPNFNPQVFEPAPVERNSKEAVKPWIYDQYTSYTVGSAPNARERRRNDKRKMDFFNELEKAAAEKQQRAQTCGDFRSRSDAMRLRFKIPDPHQTRVDFVRRGMYKPGVYEMPQPHDFRQYPPLKSLGLPEFITDYEHDCLGLKCKTAGLSTLNGPQAYVLRQVEVRKKSEYEMPRPLKWDKQLVLPKVHFPNKIAAYTRHRRTDRSARSAYLERAESMMEKRRKEVEEFKRTRLSKFEES</sequence>
<name>A0ABP0GV87_CLALP</name>